<keyword evidence="2" id="KW-1185">Reference proteome</keyword>
<evidence type="ECO:0000313" key="2">
    <source>
        <dbReference type="Proteomes" id="UP000024635"/>
    </source>
</evidence>
<gene>
    <name evidence="1" type="primary">Acey_s0238.g3277</name>
    <name evidence="1" type="ORF">Y032_0238g3277</name>
</gene>
<dbReference type="EMBL" id="JARK01001574">
    <property type="protein sequence ID" value="EYB88971.1"/>
    <property type="molecule type" value="Genomic_DNA"/>
</dbReference>
<protein>
    <submittedName>
        <fullName evidence="1">Uncharacterized protein</fullName>
    </submittedName>
</protein>
<comment type="caution">
    <text evidence="1">The sequence shown here is derived from an EMBL/GenBank/DDBJ whole genome shotgun (WGS) entry which is preliminary data.</text>
</comment>
<proteinExistence type="predicted"/>
<name>A0A016SF30_9BILA</name>
<accession>A0A016SF30</accession>
<dbReference type="Proteomes" id="UP000024635">
    <property type="component" value="Unassembled WGS sequence"/>
</dbReference>
<reference evidence="2" key="1">
    <citation type="journal article" date="2015" name="Nat. Genet.">
        <title>The genome and transcriptome of the zoonotic hookworm Ancylostoma ceylanicum identify infection-specific gene families.</title>
        <authorList>
            <person name="Schwarz E.M."/>
            <person name="Hu Y."/>
            <person name="Antoshechkin I."/>
            <person name="Miller M.M."/>
            <person name="Sternberg P.W."/>
            <person name="Aroian R.V."/>
        </authorList>
    </citation>
    <scope>NUCLEOTIDE SEQUENCE</scope>
    <source>
        <strain evidence="2">HY135</strain>
    </source>
</reference>
<evidence type="ECO:0000313" key="1">
    <source>
        <dbReference type="EMBL" id="EYB88971.1"/>
    </source>
</evidence>
<organism evidence="1 2">
    <name type="scientific">Ancylostoma ceylanicum</name>
    <dbReference type="NCBI Taxonomy" id="53326"/>
    <lineage>
        <taxon>Eukaryota</taxon>
        <taxon>Metazoa</taxon>
        <taxon>Ecdysozoa</taxon>
        <taxon>Nematoda</taxon>
        <taxon>Chromadorea</taxon>
        <taxon>Rhabditida</taxon>
        <taxon>Rhabditina</taxon>
        <taxon>Rhabditomorpha</taxon>
        <taxon>Strongyloidea</taxon>
        <taxon>Ancylostomatidae</taxon>
        <taxon>Ancylostomatinae</taxon>
        <taxon>Ancylostoma</taxon>
    </lineage>
</organism>
<sequence>MNYSVCSELQTAVDMVRDRGAGTLAVCCTSQSSRKSRPIGFSLCLCPADPLHRCSRQPEYPRTVWS</sequence>
<dbReference type="AlphaFoldDB" id="A0A016SF30"/>